<evidence type="ECO:0000313" key="4">
    <source>
        <dbReference type="Proteomes" id="UP000639973"/>
    </source>
</evidence>
<keyword evidence="4" id="KW-1185">Reference proteome</keyword>
<reference evidence="4" key="1">
    <citation type="journal article" date="2019" name="Int. J. Syst. Evol. Microbiol.">
        <title>The Global Catalogue of Microorganisms (GCM) 10K type strain sequencing project: providing services to taxonomists for standard genome sequencing and annotation.</title>
        <authorList>
            <consortium name="The Broad Institute Genomics Platform"/>
            <consortium name="The Broad Institute Genome Sequencing Center for Infectious Disease"/>
            <person name="Wu L."/>
            <person name="Ma J."/>
        </authorList>
    </citation>
    <scope>NUCLEOTIDE SEQUENCE [LARGE SCALE GENOMIC DNA]</scope>
    <source>
        <strain evidence="4">JCM 15442</strain>
    </source>
</reference>
<keyword evidence="2" id="KW-0574">Periplasm</keyword>
<dbReference type="InterPro" id="IPR038404">
    <property type="entry name" value="TRAP_DctP_sf"/>
</dbReference>
<dbReference type="Gene3D" id="3.40.190.10">
    <property type="entry name" value="Periplasmic binding protein-like II"/>
    <property type="match status" value="1"/>
</dbReference>
<comment type="subcellular location">
    <subcellularLocation>
        <location evidence="2">Periplasm</location>
    </subcellularLocation>
</comment>
<dbReference type="PROSITE" id="PS51318">
    <property type="entry name" value="TAT"/>
    <property type="match status" value="1"/>
</dbReference>
<gene>
    <name evidence="3" type="ORF">GCM10010840_24840</name>
</gene>
<sequence length="366" mass="39631">MGVDRGIAMGIDRRKFLKGAAVTAAASTVFSPHSFAQTGNVRWKCATSWPKSLDVLFGGAQMIADRVSAMTDGKFTIRAYEAGELVPGLQVLDAVQQGTVECGHSAGYYYVGKNPTLGFATGVPFGLTASEQNAWLYSAGGLELIREVYDDFGIINFPAGNTTAQMGGWFKKEVKTAADFKGLKMRIPGIGGQVMAKLGVNVQVLPGGEIYLALDRGAIDAAEWVGPHDDEKLGLQKAAKFYYYPGWWEPGATFDMMVGKKAYAALPKAYKEILASACAEANLAVAADYDAKNQAALQRLKKGGTQLRRYSNDILKAGSKAAQELHAENSAKNAGYKKVYTPWDSFRRSIHSWHQVNEKPLMDFTG</sequence>
<dbReference type="InterPro" id="IPR019546">
    <property type="entry name" value="TAT_signal_bac_arc"/>
</dbReference>
<dbReference type="Pfam" id="PF03480">
    <property type="entry name" value="DctP"/>
    <property type="match status" value="1"/>
</dbReference>
<keyword evidence="1" id="KW-0732">Signal</keyword>
<evidence type="ECO:0000313" key="3">
    <source>
        <dbReference type="EMBL" id="GGL85949.1"/>
    </source>
</evidence>
<proteinExistence type="inferred from homology"/>
<dbReference type="PANTHER" id="PTHR33376">
    <property type="match status" value="1"/>
</dbReference>
<dbReference type="InterPro" id="IPR041722">
    <property type="entry name" value="TakP/all3028"/>
</dbReference>
<dbReference type="NCBIfam" id="NF037995">
    <property type="entry name" value="TRAP_S1"/>
    <property type="match status" value="1"/>
</dbReference>
<evidence type="ECO:0000256" key="1">
    <source>
        <dbReference type="ARBA" id="ARBA00022729"/>
    </source>
</evidence>
<dbReference type="PANTHER" id="PTHR33376:SF5">
    <property type="entry name" value="EXTRACYTOPLASMIC SOLUTE RECEPTOR PROTEIN"/>
    <property type="match status" value="1"/>
</dbReference>
<comment type="caution">
    <text evidence="3">The sequence shown here is derived from an EMBL/GenBank/DDBJ whole genome shotgun (WGS) entry which is preliminary data.</text>
</comment>
<accession>A0ABQ2GC50</accession>
<comment type="similarity">
    <text evidence="2">Belongs to the bacterial solute-binding protein 7 family.</text>
</comment>
<comment type="function">
    <text evidence="2">Part of the tripartite ATP-independent periplasmic (TRAP) transport system.</text>
</comment>
<dbReference type="EMBL" id="BMOL01000011">
    <property type="protein sequence ID" value="GGL85949.1"/>
    <property type="molecule type" value="Genomic_DNA"/>
</dbReference>
<organism evidence="3 4">
    <name type="scientific">Deinococcus aerolatus</name>
    <dbReference type="NCBI Taxonomy" id="522487"/>
    <lineage>
        <taxon>Bacteria</taxon>
        <taxon>Thermotogati</taxon>
        <taxon>Deinococcota</taxon>
        <taxon>Deinococci</taxon>
        <taxon>Deinococcales</taxon>
        <taxon>Deinococcaceae</taxon>
        <taxon>Deinococcus</taxon>
    </lineage>
</organism>
<dbReference type="InterPro" id="IPR018389">
    <property type="entry name" value="DctP_fam"/>
</dbReference>
<comment type="subunit">
    <text evidence="2">Homodimer.</text>
</comment>
<dbReference type="NCBIfam" id="TIGR01409">
    <property type="entry name" value="TAT_signal_seq"/>
    <property type="match status" value="1"/>
</dbReference>
<dbReference type="PIRSF" id="PIRSF039026">
    <property type="entry name" value="SiaP"/>
    <property type="match status" value="1"/>
</dbReference>
<keyword evidence="2" id="KW-0479">Metal-binding</keyword>
<protein>
    <recommendedName>
        <fullName evidence="2">Extracytoplasmic solute receptor protein</fullName>
    </recommendedName>
    <alternativeName>
        <fullName evidence="2">TRAP transporter</fullName>
    </alternativeName>
</protein>
<dbReference type="InterPro" id="IPR026289">
    <property type="entry name" value="SBP_TakP-like"/>
</dbReference>
<evidence type="ECO:0000256" key="2">
    <source>
        <dbReference type="PIRNR" id="PIRNR039026"/>
    </source>
</evidence>
<dbReference type="Gene3D" id="3.40.190.170">
    <property type="entry name" value="Bacterial extracellular solute-binding protein, family 7"/>
    <property type="match status" value="1"/>
</dbReference>
<keyword evidence="2" id="KW-0813">Transport</keyword>
<dbReference type="CDD" id="cd13682">
    <property type="entry name" value="PBP2_TRAP_alpha-ketoacid"/>
    <property type="match status" value="1"/>
</dbReference>
<dbReference type="Proteomes" id="UP000639973">
    <property type="component" value="Unassembled WGS sequence"/>
</dbReference>
<name>A0ABQ2GC50_9DEIO</name>
<dbReference type="InterPro" id="IPR006311">
    <property type="entry name" value="TAT_signal"/>
</dbReference>